<reference evidence="2" key="2">
    <citation type="submission" date="2020-02" db="EMBL/GenBank/DDBJ databases">
        <title>Unexpected conservation and global transmission of agrobacterial virulence plasmids.</title>
        <authorList>
            <person name="Weisberg A.J."/>
            <person name="Davis E.W. II"/>
            <person name="Tabima J.R."/>
            <person name="Belcher M.S."/>
            <person name="Miller M."/>
            <person name="Kuo C.-H."/>
            <person name="Loper J.E."/>
            <person name="Grunwald N.J."/>
            <person name="Putnam M.L."/>
            <person name="Chang J.H."/>
        </authorList>
    </citation>
    <scope>NUCLEOTIDE SEQUENCE</scope>
    <source>
        <strain evidence="2">W2/73</strain>
    </source>
</reference>
<dbReference type="RefSeq" id="WP_065699628.1">
    <property type="nucleotide sequence ID" value="NZ_CP049206.1"/>
</dbReference>
<evidence type="ECO:0000313" key="1">
    <source>
        <dbReference type="EMBL" id="NTF35807.1"/>
    </source>
</evidence>
<gene>
    <name evidence="1" type="ORF">G6L72_03635</name>
    <name evidence="2" type="ORF">G6M88_11165</name>
</gene>
<protein>
    <submittedName>
        <fullName evidence="2">Uncharacterized protein</fullName>
    </submittedName>
</protein>
<dbReference type="Proteomes" id="UP000822331">
    <property type="component" value="Unassembled WGS sequence"/>
</dbReference>
<reference evidence="1 4" key="1">
    <citation type="journal article" date="2020" name="Science">
        <title>Unexpected conservation and global transmission of agrobacterial virulence plasmids.</title>
        <authorList>
            <person name="Weisberg A.J."/>
            <person name="Davis E.W. 2nd"/>
            <person name="Tabima J."/>
            <person name="Belcher M.S."/>
            <person name="Miller M."/>
            <person name="Kuo C.H."/>
            <person name="Loper J.E."/>
            <person name="Grunwald N.J."/>
            <person name="Putnam M.L."/>
            <person name="Chang J.H."/>
        </authorList>
    </citation>
    <scope>NUCLEOTIDE SEQUENCE [LARGE SCALE GENOMIC DNA]</scope>
    <source>
        <strain evidence="1 4">A19/93</strain>
    </source>
</reference>
<sequence>MAEMVASIEKRGVITMVRLFSVIMAEQAVAARFRRFADGGTVDRDLLTLIASIYFCGFAKNNVKTPQLPYVKRDYLSILAVCCPIVSLGSWRTSDVCIIIIHLLIGIFSCERVVLIIPRAK</sequence>
<keyword evidence="4" id="KW-1185">Reference proteome</keyword>
<evidence type="ECO:0000313" key="3">
    <source>
        <dbReference type="Proteomes" id="UP000663912"/>
    </source>
</evidence>
<accession>A0AAE7R7A6</accession>
<name>A0AAE7R7A6_9HYPH</name>
<proteinExistence type="predicted"/>
<dbReference type="Proteomes" id="UP000663912">
    <property type="component" value="Chromosome 1"/>
</dbReference>
<evidence type="ECO:0000313" key="2">
    <source>
        <dbReference type="EMBL" id="QTG00917.1"/>
    </source>
</evidence>
<dbReference type="EMBL" id="JAAMCP010000001">
    <property type="protein sequence ID" value="NTF35807.1"/>
    <property type="molecule type" value="Genomic_DNA"/>
</dbReference>
<dbReference type="KEGG" id="arui:G6M88_11165"/>
<dbReference type="EMBL" id="CP049206">
    <property type="protein sequence ID" value="QTG00917.1"/>
    <property type="molecule type" value="Genomic_DNA"/>
</dbReference>
<organism evidence="2 3">
    <name type="scientific">Agrobacterium rubi</name>
    <dbReference type="NCBI Taxonomy" id="28099"/>
    <lineage>
        <taxon>Bacteria</taxon>
        <taxon>Pseudomonadati</taxon>
        <taxon>Pseudomonadota</taxon>
        <taxon>Alphaproteobacteria</taxon>
        <taxon>Hyphomicrobiales</taxon>
        <taxon>Rhizobiaceae</taxon>
        <taxon>Rhizobium/Agrobacterium group</taxon>
        <taxon>Agrobacterium</taxon>
    </lineage>
</organism>
<dbReference type="AlphaFoldDB" id="A0AAE7R7A6"/>
<evidence type="ECO:0000313" key="4">
    <source>
        <dbReference type="Proteomes" id="UP000822331"/>
    </source>
</evidence>